<gene>
    <name evidence="2" type="ORF">EUGRSUZ_J01360</name>
</gene>
<sequence length="93" mass="10551">MKCLMPIRHCSSTKCFRRQRLVQVLAYGYWRRVGLSLQFIWINCIFGLGVVSNILSHDICITLAGLVKSPRYGQFFFLVVFFLGGVFGVRGSG</sequence>
<dbReference type="InParanoid" id="A0A059ADK2"/>
<feature type="transmembrane region" description="Helical" evidence="1">
    <location>
        <begin position="39"/>
        <end position="66"/>
    </location>
</feature>
<keyword evidence="1" id="KW-1133">Transmembrane helix</keyword>
<protein>
    <submittedName>
        <fullName evidence="2">Uncharacterized protein</fullName>
    </submittedName>
</protein>
<reference evidence="2" key="1">
    <citation type="submission" date="2013-07" db="EMBL/GenBank/DDBJ databases">
        <title>The genome of Eucalyptus grandis.</title>
        <authorList>
            <person name="Schmutz J."/>
            <person name="Hayes R."/>
            <person name="Myburg A."/>
            <person name="Tuskan G."/>
            <person name="Grattapaglia D."/>
            <person name="Rokhsar D.S."/>
        </authorList>
    </citation>
    <scope>NUCLEOTIDE SEQUENCE</scope>
    <source>
        <tissue evidence="2">Leaf extractions</tissue>
    </source>
</reference>
<keyword evidence="1" id="KW-0472">Membrane</keyword>
<dbReference type="Gramene" id="KCW51903">
    <property type="protein sequence ID" value="KCW51903"/>
    <property type="gene ID" value="EUGRSUZ_J01360"/>
</dbReference>
<organism evidence="2">
    <name type="scientific">Eucalyptus grandis</name>
    <name type="common">Flooded gum</name>
    <dbReference type="NCBI Taxonomy" id="71139"/>
    <lineage>
        <taxon>Eukaryota</taxon>
        <taxon>Viridiplantae</taxon>
        <taxon>Streptophyta</taxon>
        <taxon>Embryophyta</taxon>
        <taxon>Tracheophyta</taxon>
        <taxon>Spermatophyta</taxon>
        <taxon>Magnoliopsida</taxon>
        <taxon>eudicotyledons</taxon>
        <taxon>Gunneridae</taxon>
        <taxon>Pentapetalae</taxon>
        <taxon>rosids</taxon>
        <taxon>malvids</taxon>
        <taxon>Myrtales</taxon>
        <taxon>Myrtaceae</taxon>
        <taxon>Myrtoideae</taxon>
        <taxon>Eucalypteae</taxon>
        <taxon>Eucalyptus</taxon>
    </lineage>
</organism>
<accession>A0A059ADK2</accession>
<name>A0A059ADK2_EUCGR</name>
<feature type="transmembrane region" description="Helical" evidence="1">
    <location>
        <begin position="72"/>
        <end position="89"/>
    </location>
</feature>
<dbReference type="AlphaFoldDB" id="A0A059ADK2"/>
<dbReference type="EMBL" id="KK198762">
    <property type="protein sequence ID" value="KCW51903.1"/>
    <property type="molecule type" value="Genomic_DNA"/>
</dbReference>
<keyword evidence="1" id="KW-0812">Transmembrane</keyword>
<proteinExistence type="predicted"/>
<evidence type="ECO:0000313" key="2">
    <source>
        <dbReference type="EMBL" id="KCW51903.1"/>
    </source>
</evidence>
<evidence type="ECO:0000256" key="1">
    <source>
        <dbReference type="SAM" id="Phobius"/>
    </source>
</evidence>